<dbReference type="PANTHER" id="PTHR36450:SF1">
    <property type="entry name" value="THIOREDOXIN"/>
    <property type="match status" value="1"/>
</dbReference>
<feature type="domain" description="Thioredoxin-like fold" evidence="3">
    <location>
        <begin position="1"/>
        <end position="75"/>
    </location>
</feature>
<evidence type="ECO:0000313" key="6">
    <source>
        <dbReference type="Proteomes" id="UP000242243"/>
    </source>
</evidence>
<evidence type="ECO:0000313" key="7">
    <source>
        <dbReference type="Proteomes" id="UP000321547"/>
    </source>
</evidence>
<organism evidence="5 6">
    <name type="scientific">Halolactibacillus halophilus</name>
    <dbReference type="NCBI Taxonomy" id="306540"/>
    <lineage>
        <taxon>Bacteria</taxon>
        <taxon>Bacillati</taxon>
        <taxon>Bacillota</taxon>
        <taxon>Bacilli</taxon>
        <taxon>Bacillales</taxon>
        <taxon>Bacillaceae</taxon>
        <taxon>Halolactibacillus</taxon>
    </lineage>
</organism>
<sequence length="79" mass="8482">MNIKILGPGCKNCTKLMANTEAAVKELNIEATLEKVEDYAEIARLGVLKTPGLVIDDEVVSQGKVIAAKSIKQLISDRA</sequence>
<proteinExistence type="predicted"/>
<dbReference type="OrthoDB" id="9800630at2"/>
<dbReference type="Proteomes" id="UP000242243">
    <property type="component" value="Unassembled WGS sequence"/>
</dbReference>
<dbReference type="SUPFAM" id="SSF52833">
    <property type="entry name" value="Thioredoxin-like"/>
    <property type="match status" value="1"/>
</dbReference>
<dbReference type="PANTHER" id="PTHR36450">
    <property type="entry name" value="THIOREDOXIN"/>
    <property type="match status" value="1"/>
</dbReference>
<dbReference type="InterPro" id="IPR036249">
    <property type="entry name" value="Thioredoxin-like_sf"/>
</dbReference>
<dbReference type="STRING" id="306540.SAMN05421839_11620"/>
<evidence type="ECO:0000259" key="3">
    <source>
        <dbReference type="Pfam" id="PF13192"/>
    </source>
</evidence>
<dbReference type="EMBL" id="FOXC01000016">
    <property type="protein sequence ID" value="SFP36263.1"/>
    <property type="molecule type" value="Genomic_DNA"/>
</dbReference>
<accession>A0A1I5PQF4</accession>
<dbReference type="InterPro" id="IPR012336">
    <property type="entry name" value="Thioredoxin-like_fold"/>
</dbReference>
<feature type="active site" description="Nucleophile" evidence="1">
    <location>
        <position position="13"/>
    </location>
</feature>
<dbReference type="PIRSF" id="PIRSF037031">
    <property type="entry name" value="Redox_disulphide_2"/>
    <property type="match status" value="1"/>
</dbReference>
<gene>
    <name evidence="4" type="ORF">HHA03_11130</name>
    <name evidence="5" type="ORF">SAMN05421839_11620</name>
</gene>
<keyword evidence="2" id="KW-0676">Redox-active center</keyword>
<evidence type="ECO:0000256" key="1">
    <source>
        <dbReference type="PIRSR" id="PIRSR037031-50"/>
    </source>
</evidence>
<feature type="disulfide bond" description="Redox-active" evidence="2">
    <location>
        <begin position="10"/>
        <end position="13"/>
    </location>
</feature>
<protein>
    <submittedName>
        <fullName evidence="4 5">Redox-active disulfide protein 2</fullName>
    </submittedName>
</protein>
<dbReference type="RefSeq" id="WP_089831845.1">
    <property type="nucleotide sequence ID" value="NZ_BJWI01000012.1"/>
</dbReference>
<keyword evidence="7" id="KW-1185">Reference proteome</keyword>
<reference evidence="4 7" key="2">
    <citation type="submission" date="2019-07" db="EMBL/GenBank/DDBJ databases">
        <title>Whole genome shotgun sequence of Halolactibacillus halophilus NBRC 100868.</title>
        <authorList>
            <person name="Hosoyama A."/>
            <person name="Uohara A."/>
            <person name="Ohji S."/>
            <person name="Ichikawa N."/>
        </authorList>
    </citation>
    <scope>NUCLEOTIDE SEQUENCE [LARGE SCALE GENOMIC DNA]</scope>
    <source>
        <strain evidence="4 7">NBRC 100868</strain>
    </source>
</reference>
<dbReference type="InterPro" id="IPR005243">
    <property type="entry name" value="THIRX-like_proc"/>
</dbReference>
<keyword evidence="2" id="KW-1015">Disulfide bond</keyword>
<dbReference type="Gene3D" id="3.40.30.10">
    <property type="entry name" value="Glutaredoxin"/>
    <property type="match status" value="1"/>
</dbReference>
<dbReference type="AlphaFoldDB" id="A0A1I5PQF4"/>
<evidence type="ECO:0000313" key="5">
    <source>
        <dbReference type="EMBL" id="SFP36263.1"/>
    </source>
</evidence>
<dbReference type="NCBIfam" id="TIGR00412">
    <property type="entry name" value="redox_disulf_2"/>
    <property type="match status" value="1"/>
</dbReference>
<name>A0A1I5PQF4_9BACI</name>
<reference evidence="5 6" key="1">
    <citation type="submission" date="2016-10" db="EMBL/GenBank/DDBJ databases">
        <authorList>
            <person name="de Groot N.N."/>
        </authorList>
    </citation>
    <scope>NUCLEOTIDE SEQUENCE [LARGE SCALE GENOMIC DNA]</scope>
    <source>
        <strain evidence="5 6">DSM 17073</strain>
    </source>
</reference>
<dbReference type="Pfam" id="PF13192">
    <property type="entry name" value="Thioredoxin_3"/>
    <property type="match status" value="1"/>
</dbReference>
<evidence type="ECO:0000313" key="4">
    <source>
        <dbReference type="EMBL" id="GEM01581.1"/>
    </source>
</evidence>
<dbReference type="EMBL" id="BJWI01000012">
    <property type="protein sequence ID" value="GEM01581.1"/>
    <property type="molecule type" value="Genomic_DNA"/>
</dbReference>
<feature type="active site" description="Nucleophile" evidence="1">
    <location>
        <position position="10"/>
    </location>
</feature>
<dbReference type="Proteomes" id="UP000321547">
    <property type="component" value="Unassembled WGS sequence"/>
</dbReference>
<evidence type="ECO:0000256" key="2">
    <source>
        <dbReference type="PIRSR" id="PIRSR037031-51"/>
    </source>
</evidence>